<reference evidence="2" key="1">
    <citation type="submission" date="2016-06" db="EMBL/GenBank/DDBJ databases">
        <title>Parallel loss of symbiosis genes in relatives of nitrogen-fixing non-legume Parasponia.</title>
        <authorList>
            <person name="Van Velzen R."/>
            <person name="Holmer R."/>
            <person name="Bu F."/>
            <person name="Rutten L."/>
            <person name="Van Zeijl A."/>
            <person name="Liu W."/>
            <person name="Santuari L."/>
            <person name="Cao Q."/>
            <person name="Sharma T."/>
            <person name="Shen D."/>
            <person name="Roswanjaya Y."/>
            <person name="Wardhani T."/>
            <person name="Kalhor M.S."/>
            <person name="Jansen J."/>
            <person name="Van den Hoogen J."/>
            <person name="Gungor B."/>
            <person name="Hartog M."/>
            <person name="Hontelez J."/>
            <person name="Verver J."/>
            <person name="Yang W.-C."/>
            <person name="Schijlen E."/>
            <person name="Repin R."/>
            <person name="Schilthuizen M."/>
            <person name="Schranz E."/>
            <person name="Heidstra R."/>
            <person name="Miyata K."/>
            <person name="Fedorova E."/>
            <person name="Kohlen W."/>
            <person name="Bisseling T."/>
            <person name="Smit S."/>
            <person name="Geurts R."/>
        </authorList>
    </citation>
    <scope>NUCLEOTIDE SEQUENCE [LARGE SCALE GENOMIC DNA]</scope>
    <source>
        <strain evidence="2">cv. RG33-2</strain>
    </source>
</reference>
<name>A0A2P5BP22_TREOI</name>
<sequence>MACDCKFDFVDLCSDSSGFEILKTDEEIESVPGSEEEHAYAMIMGELGDVWLAPRTFEVFKQSRAPLRNYRADLFSLGLRPNVTYLLAYSNASTINWLERQVVLKEWENWRWLKFGTGIDLRCVVVWTFGTRLFGDVFGTAGVKNTHH</sequence>
<keyword evidence="2" id="KW-1185">Reference proteome</keyword>
<dbReference type="InParanoid" id="A0A2P5BP22"/>
<evidence type="ECO:0000313" key="2">
    <source>
        <dbReference type="Proteomes" id="UP000237000"/>
    </source>
</evidence>
<organism evidence="1 2">
    <name type="scientific">Trema orientale</name>
    <name type="common">Charcoal tree</name>
    <name type="synonym">Celtis orientalis</name>
    <dbReference type="NCBI Taxonomy" id="63057"/>
    <lineage>
        <taxon>Eukaryota</taxon>
        <taxon>Viridiplantae</taxon>
        <taxon>Streptophyta</taxon>
        <taxon>Embryophyta</taxon>
        <taxon>Tracheophyta</taxon>
        <taxon>Spermatophyta</taxon>
        <taxon>Magnoliopsida</taxon>
        <taxon>eudicotyledons</taxon>
        <taxon>Gunneridae</taxon>
        <taxon>Pentapetalae</taxon>
        <taxon>rosids</taxon>
        <taxon>fabids</taxon>
        <taxon>Rosales</taxon>
        <taxon>Cannabaceae</taxon>
        <taxon>Trema</taxon>
    </lineage>
</organism>
<dbReference type="OrthoDB" id="10446228at2759"/>
<comment type="caution">
    <text evidence="1">The sequence shown here is derived from an EMBL/GenBank/DDBJ whole genome shotgun (WGS) entry which is preliminary data.</text>
</comment>
<dbReference type="EMBL" id="JXTC01000485">
    <property type="protein sequence ID" value="PON50513.1"/>
    <property type="molecule type" value="Genomic_DNA"/>
</dbReference>
<gene>
    <name evidence="1" type="ORF">TorRG33x02_314390</name>
</gene>
<proteinExistence type="predicted"/>
<dbReference type="Proteomes" id="UP000237000">
    <property type="component" value="Unassembled WGS sequence"/>
</dbReference>
<protein>
    <submittedName>
        <fullName evidence="1">Uncharacterized protein</fullName>
    </submittedName>
</protein>
<dbReference type="AlphaFoldDB" id="A0A2P5BP22"/>
<accession>A0A2P5BP22</accession>
<evidence type="ECO:0000313" key="1">
    <source>
        <dbReference type="EMBL" id="PON50513.1"/>
    </source>
</evidence>